<comment type="caution">
    <text evidence="1">The sequence shown here is derived from an EMBL/GenBank/DDBJ whole genome shotgun (WGS) entry which is preliminary data.</text>
</comment>
<proteinExistence type="predicted"/>
<dbReference type="EMBL" id="JACHEK010000003">
    <property type="protein sequence ID" value="MBB6143666.1"/>
    <property type="molecule type" value="Genomic_DNA"/>
</dbReference>
<name>A0A841JQQ8_9BACT</name>
<dbReference type="RefSeq" id="WP_184084681.1">
    <property type="nucleotide sequence ID" value="NZ_JACHEK010000003.1"/>
</dbReference>
<sequence>MIGGESWRLDLKEYAGSVDWLQGKLNENSSEQACDCPEQDEAMMPKHSKTAFGDQPEDRRFLHRIFLRFLSAVNKFDIEFAGKMRLTVSRIPCR</sequence>
<dbReference type="Proteomes" id="UP000538666">
    <property type="component" value="Unassembled WGS sequence"/>
</dbReference>
<organism evidence="1 2">
    <name type="scientific">Silvibacterium bohemicum</name>
    <dbReference type="NCBI Taxonomy" id="1577686"/>
    <lineage>
        <taxon>Bacteria</taxon>
        <taxon>Pseudomonadati</taxon>
        <taxon>Acidobacteriota</taxon>
        <taxon>Terriglobia</taxon>
        <taxon>Terriglobales</taxon>
        <taxon>Acidobacteriaceae</taxon>
        <taxon>Silvibacterium</taxon>
    </lineage>
</organism>
<dbReference type="AlphaFoldDB" id="A0A841JQQ8"/>
<keyword evidence="2" id="KW-1185">Reference proteome</keyword>
<reference evidence="1 2" key="1">
    <citation type="submission" date="2020-08" db="EMBL/GenBank/DDBJ databases">
        <title>Genomic Encyclopedia of Type Strains, Phase IV (KMG-IV): sequencing the most valuable type-strain genomes for metagenomic binning, comparative biology and taxonomic classification.</title>
        <authorList>
            <person name="Goeker M."/>
        </authorList>
    </citation>
    <scope>NUCLEOTIDE SEQUENCE [LARGE SCALE GENOMIC DNA]</scope>
    <source>
        <strain evidence="1 2">DSM 103733</strain>
    </source>
</reference>
<protein>
    <submittedName>
        <fullName evidence="1">Uncharacterized protein</fullName>
    </submittedName>
</protein>
<accession>A0A841JQQ8</accession>
<evidence type="ECO:0000313" key="1">
    <source>
        <dbReference type="EMBL" id="MBB6143666.1"/>
    </source>
</evidence>
<evidence type="ECO:0000313" key="2">
    <source>
        <dbReference type="Proteomes" id="UP000538666"/>
    </source>
</evidence>
<gene>
    <name evidence="1" type="ORF">HNQ77_001615</name>
</gene>